<comment type="similarity">
    <text evidence="2">Belongs to the bacterial solute-binding protein 5 family.</text>
</comment>
<evidence type="ECO:0008006" key="9">
    <source>
        <dbReference type="Google" id="ProtNLM"/>
    </source>
</evidence>
<dbReference type="CDD" id="cd00995">
    <property type="entry name" value="PBP2_NikA_DppA_OppA_like"/>
    <property type="match status" value="1"/>
</dbReference>
<protein>
    <recommendedName>
        <fullName evidence="9">ABC transporter substrate-binding protein</fullName>
    </recommendedName>
</protein>
<evidence type="ECO:0000259" key="6">
    <source>
        <dbReference type="Pfam" id="PF07833"/>
    </source>
</evidence>
<evidence type="ECO:0000256" key="2">
    <source>
        <dbReference type="ARBA" id="ARBA00005695"/>
    </source>
</evidence>
<dbReference type="RefSeq" id="WP_119084808.1">
    <property type="nucleotide sequence ID" value="NZ_QXIY01000001.1"/>
</dbReference>
<dbReference type="Gene3D" id="3.40.190.10">
    <property type="entry name" value="Periplasmic binding protein-like II"/>
    <property type="match status" value="1"/>
</dbReference>
<evidence type="ECO:0000259" key="5">
    <source>
        <dbReference type="Pfam" id="PF00496"/>
    </source>
</evidence>
<evidence type="ECO:0000313" key="8">
    <source>
        <dbReference type="Proteomes" id="UP000266113"/>
    </source>
</evidence>
<organism evidence="7 8">
    <name type="scientific">Candidatus Cryosericum septentrionale</name>
    <dbReference type="NCBI Taxonomy" id="2290913"/>
    <lineage>
        <taxon>Bacteria</taxon>
        <taxon>Pseudomonadati</taxon>
        <taxon>Caldisericota/Cryosericota group</taxon>
        <taxon>Candidatus Cryosericota</taxon>
        <taxon>Candidatus Cryosericia</taxon>
        <taxon>Candidatus Cryosericales</taxon>
        <taxon>Candidatus Cryosericaceae</taxon>
        <taxon>Candidatus Cryosericum</taxon>
    </lineage>
</organism>
<dbReference type="PANTHER" id="PTHR30290:SF10">
    <property type="entry name" value="PERIPLASMIC OLIGOPEPTIDE-BINDING PROTEIN-RELATED"/>
    <property type="match status" value="1"/>
</dbReference>
<dbReference type="Gene3D" id="3.90.76.10">
    <property type="entry name" value="Dipeptide-binding Protein, Domain 1"/>
    <property type="match status" value="1"/>
</dbReference>
<comment type="subcellular location">
    <subcellularLocation>
        <location evidence="1">Cell envelope</location>
    </subcellularLocation>
</comment>
<gene>
    <name evidence="7" type="ORF">SMC1_00230</name>
</gene>
<keyword evidence="8" id="KW-1185">Reference proteome</keyword>
<dbReference type="InterPro" id="IPR036582">
    <property type="entry name" value="Mao_N_sf"/>
</dbReference>
<accession>A0A398E240</accession>
<evidence type="ECO:0000256" key="1">
    <source>
        <dbReference type="ARBA" id="ARBA00004196"/>
    </source>
</evidence>
<evidence type="ECO:0000256" key="3">
    <source>
        <dbReference type="ARBA" id="ARBA00022448"/>
    </source>
</evidence>
<dbReference type="Proteomes" id="UP000266113">
    <property type="component" value="Unassembled WGS sequence"/>
</dbReference>
<reference evidence="7 8" key="1">
    <citation type="submission" date="2018-09" db="EMBL/GenBank/DDBJ databases">
        <title>Discovery and Ecogenomic Context for Candidatus Cryosericales, a Global Caldiserica Order Active in Thawing Permafrost.</title>
        <authorList>
            <person name="Martinez M.A."/>
            <person name="Woodcroft B.J."/>
            <person name="Ignacio Espinoza J.C."/>
            <person name="Zayed A."/>
            <person name="Singleton C.M."/>
            <person name="Boyd J."/>
            <person name="Li Y.-F."/>
            <person name="Purvine S."/>
            <person name="Maughan H."/>
            <person name="Hodgkins S.B."/>
            <person name="Anderson D."/>
            <person name="Sederholm M."/>
            <person name="Temperton B."/>
            <person name="Saleska S.R."/>
            <person name="Tyson G.W."/>
            <person name="Rich V.I."/>
        </authorList>
    </citation>
    <scope>NUCLEOTIDE SEQUENCE [LARGE SCALE GENOMIC DNA]</scope>
    <source>
        <strain evidence="7 8">SMC1</strain>
    </source>
</reference>
<dbReference type="InterPro" id="IPR039424">
    <property type="entry name" value="SBP_5"/>
</dbReference>
<dbReference type="GO" id="GO:0015833">
    <property type="term" value="P:peptide transport"/>
    <property type="evidence" value="ECO:0007669"/>
    <property type="project" value="TreeGrafter"/>
</dbReference>
<evidence type="ECO:0000313" key="7">
    <source>
        <dbReference type="EMBL" id="RIE17644.1"/>
    </source>
</evidence>
<dbReference type="Pfam" id="PF07833">
    <property type="entry name" value="Cu_amine_oxidN1"/>
    <property type="match status" value="1"/>
</dbReference>
<evidence type="ECO:0000256" key="4">
    <source>
        <dbReference type="ARBA" id="ARBA00022729"/>
    </source>
</evidence>
<dbReference type="SUPFAM" id="SSF55383">
    <property type="entry name" value="Copper amine oxidase, domain N"/>
    <property type="match status" value="1"/>
</dbReference>
<keyword evidence="3" id="KW-0813">Transport</keyword>
<name>A0A398E240_9BACT</name>
<keyword evidence="4" id="KW-0732">Signal</keyword>
<dbReference type="AlphaFoldDB" id="A0A398E240"/>
<dbReference type="GO" id="GO:1904680">
    <property type="term" value="F:peptide transmembrane transporter activity"/>
    <property type="evidence" value="ECO:0007669"/>
    <property type="project" value="TreeGrafter"/>
</dbReference>
<dbReference type="InterPro" id="IPR000914">
    <property type="entry name" value="SBP_5_dom"/>
</dbReference>
<dbReference type="OrthoDB" id="9796817at2"/>
<feature type="domain" description="Solute-binding protein family 5" evidence="5">
    <location>
        <begin position="207"/>
        <end position="579"/>
    </location>
</feature>
<dbReference type="Gene3D" id="3.30.457.10">
    <property type="entry name" value="Copper amine oxidase-like, N-terminal domain"/>
    <property type="match status" value="2"/>
</dbReference>
<dbReference type="Pfam" id="PF00496">
    <property type="entry name" value="SBP_bac_5"/>
    <property type="match status" value="1"/>
</dbReference>
<dbReference type="PANTHER" id="PTHR30290">
    <property type="entry name" value="PERIPLASMIC BINDING COMPONENT OF ABC TRANSPORTER"/>
    <property type="match status" value="1"/>
</dbReference>
<dbReference type="InterPro" id="IPR012854">
    <property type="entry name" value="Cu_amine_oxidase-like_N"/>
</dbReference>
<dbReference type="Gene3D" id="3.10.105.10">
    <property type="entry name" value="Dipeptide-binding Protein, Domain 3"/>
    <property type="match status" value="1"/>
</dbReference>
<proteinExistence type="inferred from homology"/>
<feature type="domain" description="Copper amine oxidase-like N-terminal" evidence="6">
    <location>
        <begin position="51"/>
        <end position="152"/>
    </location>
</feature>
<dbReference type="GO" id="GO:0030313">
    <property type="term" value="C:cell envelope"/>
    <property type="evidence" value="ECO:0007669"/>
    <property type="project" value="UniProtKB-SubCell"/>
</dbReference>
<comment type="caution">
    <text evidence="7">The sequence shown here is derived from an EMBL/GenBank/DDBJ whole genome shotgun (WGS) entry which is preliminary data.</text>
</comment>
<sequence>MEAKRVISLVLTIALVLGIWVAPVNVAADQDAIISMTIGSAKAYVNLVPKTLDQPPVIINGRTMVPFRFIGEALDAFVDYDPTNKTVSYVLEGNNITLKIGSTTATVNGVSKTLEAAPVILKTGRTVVPVRFISEAIGATVGWDAKTHTVSITFRKEVVVIGGILHDYNGGDLDGFDPQSNTNLLLFNACRQIYSNLVTVGYKDFTIMPDAAKSWDTSTDGKTITFHLRNDIYFSDGTKLIANDVKFTFERCFDPNGPAYTSGVLDYYLTPVKIVGGQAKADGKASAVSGIKVLDDYTISFTLEQPFAPFIQILAIPAFGILSEKAVTKMGDTYFAHPVGSGPFYVKEWQRGSHILYAANLKYFKGRPALDGVHVDIVEDENTQVLKFKKGELDVLYPPLAQYDELVKTYATNVYKTADMSYYRIDFNIKRKGPLQDIRVRQAIGYAINREQILAKILKGQGYLAKGIFPPGLPAYNATLPGFSYDLAKAKQLMIDAGYPNGFSLEMVMRSGRMEDEHLAFQEALKQIGITVNLKKLDSATYWQLLGAGETDIAYRNWYADFADPDNFMAPLYHTGTDSNMGWAKPEYDAIIEKAAKLTRMSDRIPLYQDLEKKLIYQDAVQFPLWNTITTVILNPKVRNYYLHPSGVVAYYPVYLAH</sequence>
<dbReference type="EMBL" id="QXIY01000001">
    <property type="protein sequence ID" value="RIE17644.1"/>
    <property type="molecule type" value="Genomic_DNA"/>
</dbReference>
<dbReference type="SUPFAM" id="SSF53850">
    <property type="entry name" value="Periplasmic binding protein-like II"/>
    <property type="match status" value="1"/>
</dbReference>